<organism evidence="2 3">
    <name type="scientific">Rhamnella rubrinervis</name>
    <dbReference type="NCBI Taxonomy" id="2594499"/>
    <lineage>
        <taxon>Eukaryota</taxon>
        <taxon>Viridiplantae</taxon>
        <taxon>Streptophyta</taxon>
        <taxon>Embryophyta</taxon>
        <taxon>Tracheophyta</taxon>
        <taxon>Spermatophyta</taxon>
        <taxon>Magnoliopsida</taxon>
        <taxon>eudicotyledons</taxon>
        <taxon>Gunneridae</taxon>
        <taxon>Pentapetalae</taxon>
        <taxon>rosids</taxon>
        <taxon>fabids</taxon>
        <taxon>Rosales</taxon>
        <taxon>Rhamnaceae</taxon>
        <taxon>rhamnoid group</taxon>
        <taxon>Rhamneae</taxon>
        <taxon>Rhamnella</taxon>
    </lineage>
</organism>
<dbReference type="Proteomes" id="UP000796880">
    <property type="component" value="Unassembled WGS sequence"/>
</dbReference>
<evidence type="ECO:0000313" key="2">
    <source>
        <dbReference type="EMBL" id="KAF3436007.1"/>
    </source>
</evidence>
<name>A0A8K0DRD2_9ROSA</name>
<accession>A0A8K0DRD2</accession>
<dbReference type="AlphaFoldDB" id="A0A8K0DRD2"/>
<comment type="similarity">
    <text evidence="1">Belongs to the histone-like Alba family.</text>
</comment>
<dbReference type="GO" id="GO:0003723">
    <property type="term" value="F:RNA binding"/>
    <property type="evidence" value="ECO:0007669"/>
    <property type="project" value="TreeGrafter"/>
</dbReference>
<comment type="caution">
    <text evidence="2">The sequence shown here is derived from an EMBL/GenBank/DDBJ whole genome shotgun (WGS) entry which is preliminary data.</text>
</comment>
<dbReference type="PANTHER" id="PTHR13516">
    <property type="entry name" value="RIBONUCLEASE P SUBUNIT P25"/>
    <property type="match status" value="1"/>
</dbReference>
<dbReference type="InterPro" id="IPR051958">
    <property type="entry name" value="Alba-like_NAB"/>
</dbReference>
<proteinExistence type="inferred from homology"/>
<dbReference type="EMBL" id="VOIH02000010">
    <property type="protein sequence ID" value="KAF3436007.1"/>
    <property type="molecule type" value="Genomic_DNA"/>
</dbReference>
<dbReference type="InterPro" id="IPR036882">
    <property type="entry name" value="Alba-like_dom_sf"/>
</dbReference>
<dbReference type="PANTHER" id="PTHR13516:SF3">
    <property type="entry name" value="ALBA DNA_RNA-BINDING PROTEIN"/>
    <property type="match status" value="1"/>
</dbReference>
<evidence type="ECO:0000313" key="3">
    <source>
        <dbReference type="Proteomes" id="UP000796880"/>
    </source>
</evidence>
<keyword evidence="3" id="KW-1185">Reference proteome</keyword>
<dbReference type="SUPFAM" id="SSF82704">
    <property type="entry name" value="AlbA-like"/>
    <property type="match status" value="1"/>
</dbReference>
<protein>
    <submittedName>
        <fullName evidence="2">Uncharacterized protein</fullName>
    </submittedName>
</protein>
<sequence>MGQAISKTVGIAEIIKVASRHCYQLMLCACQGLLHAYQGSISVEMTRHVSMISITLSTRELNKNYYQAPYHVEPSKPQPNYMMLQQRQQQPKQARVPYNALNEDSYNGGQRRGRGRGRGWCRGGYGNYPGGYGNYQGGYGNNQGSYGNYQGGYGNYQDNDGYSNRGRGWGYSGTGFVDIKAILFSAPINYVTAFFVFPRFKYNIKARALNSHKEKGH</sequence>
<dbReference type="Gene3D" id="3.30.110.20">
    <property type="entry name" value="Alba-like domain"/>
    <property type="match status" value="1"/>
</dbReference>
<dbReference type="OrthoDB" id="424402at2759"/>
<evidence type="ECO:0000256" key="1">
    <source>
        <dbReference type="ARBA" id="ARBA00008018"/>
    </source>
</evidence>
<gene>
    <name evidence="2" type="ORF">FNV43_RR23099</name>
</gene>
<reference evidence="2" key="1">
    <citation type="submission" date="2020-03" db="EMBL/GenBank/DDBJ databases">
        <title>A high-quality chromosome-level genome assembly of a woody plant with both climbing and erect habits, Rhamnella rubrinervis.</title>
        <authorList>
            <person name="Lu Z."/>
            <person name="Yang Y."/>
            <person name="Zhu X."/>
            <person name="Sun Y."/>
        </authorList>
    </citation>
    <scope>NUCLEOTIDE SEQUENCE</scope>
    <source>
        <strain evidence="2">BYM</strain>
        <tissue evidence="2">Leaf</tissue>
    </source>
</reference>